<evidence type="ECO:0000313" key="3">
    <source>
        <dbReference type="Proteomes" id="UP000054549"/>
    </source>
</evidence>
<evidence type="ECO:0000313" key="2">
    <source>
        <dbReference type="EMBL" id="KIL61714.1"/>
    </source>
</evidence>
<organism evidence="2 3">
    <name type="scientific">Amanita muscaria (strain Koide BX008)</name>
    <dbReference type="NCBI Taxonomy" id="946122"/>
    <lineage>
        <taxon>Eukaryota</taxon>
        <taxon>Fungi</taxon>
        <taxon>Dikarya</taxon>
        <taxon>Basidiomycota</taxon>
        <taxon>Agaricomycotina</taxon>
        <taxon>Agaricomycetes</taxon>
        <taxon>Agaricomycetidae</taxon>
        <taxon>Agaricales</taxon>
        <taxon>Pluteineae</taxon>
        <taxon>Amanitaceae</taxon>
        <taxon>Amanita</taxon>
    </lineage>
</organism>
<reference evidence="2 3" key="1">
    <citation type="submission" date="2014-04" db="EMBL/GenBank/DDBJ databases">
        <title>Evolutionary Origins and Diversification of the Mycorrhizal Mutualists.</title>
        <authorList>
            <consortium name="DOE Joint Genome Institute"/>
            <consortium name="Mycorrhizal Genomics Consortium"/>
            <person name="Kohler A."/>
            <person name="Kuo A."/>
            <person name="Nagy L.G."/>
            <person name="Floudas D."/>
            <person name="Copeland A."/>
            <person name="Barry K.W."/>
            <person name="Cichocki N."/>
            <person name="Veneault-Fourrey C."/>
            <person name="LaButti K."/>
            <person name="Lindquist E.A."/>
            <person name="Lipzen A."/>
            <person name="Lundell T."/>
            <person name="Morin E."/>
            <person name="Murat C."/>
            <person name="Riley R."/>
            <person name="Ohm R."/>
            <person name="Sun H."/>
            <person name="Tunlid A."/>
            <person name="Henrissat B."/>
            <person name="Grigoriev I.V."/>
            <person name="Hibbett D.S."/>
            <person name="Martin F."/>
        </authorList>
    </citation>
    <scope>NUCLEOTIDE SEQUENCE [LARGE SCALE GENOMIC DNA]</scope>
    <source>
        <strain evidence="2 3">Koide BX008</strain>
    </source>
</reference>
<dbReference type="Proteomes" id="UP000054549">
    <property type="component" value="Unassembled WGS sequence"/>
</dbReference>
<dbReference type="HOGENOM" id="CLU_1481605_0_0_1"/>
<sequence length="182" mass="20547">MNESMTVEEASLTPSPSDEQHKKQDEEVTLTALEHIAKEQQLSNPDCVFLLREIIKCSGGKLQDAFMDDDKAIKLMREKPKLKSALQKAWKTKDYKEIRELDELRALPPPMDEPMPVEEAFLTPSPSDNFTDPQHKQKNEEVTLAALSVFGKKEKQLSEYVECAVKEIWESGELRASSLAGG</sequence>
<gene>
    <name evidence="2" type="ORF">M378DRAFT_166489</name>
</gene>
<protein>
    <submittedName>
        <fullName evidence="2">Uncharacterized protein</fullName>
    </submittedName>
</protein>
<evidence type="ECO:0000256" key="1">
    <source>
        <dbReference type="SAM" id="MobiDB-lite"/>
    </source>
</evidence>
<accession>A0A0C2T565</accession>
<name>A0A0C2T565_AMAMK</name>
<feature type="region of interest" description="Disordered" evidence="1">
    <location>
        <begin position="104"/>
        <end position="137"/>
    </location>
</feature>
<keyword evidence="3" id="KW-1185">Reference proteome</keyword>
<dbReference type="AlphaFoldDB" id="A0A0C2T565"/>
<feature type="region of interest" description="Disordered" evidence="1">
    <location>
        <begin position="1"/>
        <end position="26"/>
    </location>
</feature>
<dbReference type="OrthoDB" id="10482286at2759"/>
<dbReference type="InParanoid" id="A0A0C2T565"/>
<dbReference type="EMBL" id="KN818280">
    <property type="protein sequence ID" value="KIL61714.1"/>
    <property type="molecule type" value="Genomic_DNA"/>
</dbReference>
<proteinExistence type="predicted"/>